<dbReference type="OrthoDB" id="9804723at2"/>
<dbReference type="Gene3D" id="3.40.50.1820">
    <property type="entry name" value="alpha/beta hydrolase"/>
    <property type="match status" value="1"/>
</dbReference>
<evidence type="ECO:0000313" key="2">
    <source>
        <dbReference type="EMBL" id="AYV45344.1"/>
    </source>
</evidence>
<dbReference type="InterPro" id="IPR000073">
    <property type="entry name" value="AB_hydrolase_1"/>
</dbReference>
<gene>
    <name evidence="2" type="ORF">C1707_03270</name>
    <name evidence="3" type="ORF">CFHF_02905</name>
</gene>
<evidence type="ECO:0000313" key="3">
    <source>
        <dbReference type="EMBL" id="PLR18976.1"/>
    </source>
</evidence>
<proteinExistence type="predicted"/>
<dbReference type="InterPro" id="IPR029058">
    <property type="entry name" value="AB_hydrolase_fold"/>
</dbReference>
<dbReference type="KEGG" id="cfh:C1707_03270"/>
<reference evidence="3 4" key="1">
    <citation type="submission" date="2017-12" db="EMBL/GenBank/DDBJ databases">
        <title>The genome sequence of Caulobacter flavus CGMCC1 15093.</title>
        <authorList>
            <person name="Gao J."/>
            <person name="Mao X."/>
            <person name="Sun J."/>
        </authorList>
    </citation>
    <scope>NUCLEOTIDE SEQUENCE [LARGE SCALE GENOMIC DNA]</scope>
    <source>
        <strain evidence="3 4">CGMCC1 15093</strain>
    </source>
</reference>
<dbReference type="SUPFAM" id="SSF53474">
    <property type="entry name" value="alpha/beta-Hydrolases"/>
    <property type="match status" value="1"/>
</dbReference>
<dbReference type="PRINTS" id="PR00111">
    <property type="entry name" value="ABHYDROLASE"/>
</dbReference>
<dbReference type="EMBL" id="PJRQ01000008">
    <property type="protein sequence ID" value="PLR18976.1"/>
    <property type="molecule type" value="Genomic_DNA"/>
</dbReference>
<dbReference type="GO" id="GO:0016020">
    <property type="term" value="C:membrane"/>
    <property type="evidence" value="ECO:0007669"/>
    <property type="project" value="TreeGrafter"/>
</dbReference>
<feature type="domain" description="AB hydrolase-1" evidence="1">
    <location>
        <begin position="59"/>
        <end position="297"/>
    </location>
</feature>
<dbReference type="Pfam" id="PF12697">
    <property type="entry name" value="Abhydrolase_6"/>
    <property type="match status" value="1"/>
</dbReference>
<dbReference type="InterPro" id="IPR050266">
    <property type="entry name" value="AB_hydrolase_sf"/>
</dbReference>
<dbReference type="RefSeq" id="WP_101711534.1">
    <property type="nucleotide sequence ID" value="NZ_CP026100.1"/>
</dbReference>
<organism evidence="3 4">
    <name type="scientific">Caulobacter flavus</name>
    <dbReference type="NCBI Taxonomy" id="1679497"/>
    <lineage>
        <taxon>Bacteria</taxon>
        <taxon>Pseudomonadati</taxon>
        <taxon>Pseudomonadota</taxon>
        <taxon>Alphaproteobacteria</taxon>
        <taxon>Caulobacterales</taxon>
        <taxon>Caulobacteraceae</taxon>
        <taxon>Caulobacter</taxon>
    </lineage>
</organism>
<reference evidence="2 5" key="2">
    <citation type="submission" date="2018-01" db="EMBL/GenBank/DDBJ databases">
        <title>Complete genome sequence of Caulobacter flavus RHGG3.</title>
        <authorList>
            <person name="Yang E."/>
        </authorList>
    </citation>
    <scope>NUCLEOTIDE SEQUENCE [LARGE SCALE GENOMIC DNA]</scope>
    <source>
        <strain evidence="2 5">RHGG3</strain>
    </source>
</reference>
<evidence type="ECO:0000259" key="1">
    <source>
        <dbReference type="Pfam" id="PF12697"/>
    </source>
</evidence>
<dbReference type="AlphaFoldDB" id="A0A2N5CYZ0"/>
<dbReference type="Proteomes" id="UP000281192">
    <property type="component" value="Chromosome"/>
</dbReference>
<dbReference type="GO" id="GO:0016787">
    <property type="term" value="F:hydrolase activity"/>
    <property type="evidence" value="ECO:0007669"/>
    <property type="project" value="UniProtKB-KW"/>
</dbReference>
<accession>A0A2N5CYZ0</accession>
<evidence type="ECO:0000313" key="5">
    <source>
        <dbReference type="Proteomes" id="UP000281192"/>
    </source>
</evidence>
<dbReference type="PANTHER" id="PTHR43798:SF33">
    <property type="entry name" value="HYDROLASE, PUTATIVE (AFU_ORTHOLOGUE AFUA_2G14860)-RELATED"/>
    <property type="match status" value="1"/>
</dbReference>
<protein>
    <submittedName>
        <fullName evidence="3">Alpha/beta hydrolase</fullName>
    </submittedName>
</protein>
<evidence type="ECO:0000313" key="4">
    <source>
        <dbReference type="Proteomes" id="UP000234483"/>
    </source>
</evidence>
<keyword evidence="5" id="KW-1185">Reference proteome</keyword>
<dbReference type="Proteomes" id="UP000234483">
    <property type="component" value="Unassembled WGS sequence"/>
</dbReference>
<name>A0A2N5CYZ0_9CAUL</name>
<dbReference type="PANTHER" id="PTHR43798">
    <property type="entry name" value="MONOACYLGLYCEROL LIPASE"/>
    <property type="match status" value="1"/>
</dbReference>
<keyword evidence="3" id="KW-0378">Hydrolase</keyword>
<sequence>MADDHSLPASLLAAFDGKPPPAPAWFNAAIAVEPERSTIEVQGAAIELLTWGEVGKPGLLFLHGNGAHADWWSFIAPSFAKDWRVAAISWAGMGASGWREAYSADTFAAEAFAAVEAAELKAGGHKPIFVGHSFGGFPTLFCAARHPERLRGAILVDTSIQPPEKRWKGPPPRSGFGTKVYPTLEEALTRFRLAPPQPCENLYIADYIARRSLKAVEGGWTWKFDPAIWQRFSMPDLGLLLAEIACPAALMWGERSGLMHAETLDYMIAQMPKDVLRLPIPDADHHVMLDQPLAFVAGLRGLLAAWG</sequence>
<dbReference type="EMBL" id="CP026100">
    <property type="protein sequence ID" value="AYV45344.1"/>
    <property type="molecule type" value="Genomic_DNA"/>
</dbReference>